<dbReference type="Gene3D" id="1.25.40.10">
    <property type="entry name" value="Tetratricopeptide repeat domain"/>
    <property type="match status" value="1"/>
</dbReference>
<dbReference type="EMBL" id="CP001874">
    <property type="protein sequence ID" value="ADG89917.1"/>
    <property type="molecule type" value="Genomic_DNA"/>
</dbReference>
<organism evidence="1 2">
    <name type="scientific">Thermobispora bispora (strain ATCC 19993 / DSM 43833 / CBS 139.67 / JCM 10125 / KCTC 9307 / NBRC 14880 / R51)</name>
    <dbReference type="NCBI Taxonomy" id="469371"/>
    <lineage>
        <taxon>Bacteria</taxon>
        <taxon>Bacillati</taxon>
        <taxon>Actinomycetota</taxon>
        <taxon>Actinomycetes</taxon>
        <taxon>Streptosporangiales</taxon>
        <taxon>Streptosporangiaceae</taxon>
        <taxon>Thermobispora</taxon>
    </lineage>
</organism>
<keyword evidence="2" id="KW-1185">Reference proteome</keyword>
<dbReference type="eggNOG" id="COG0457">
    <property type="taxonomic scope" value="Bacteria"/>
</dbReference>
<proteinExistence type="predicted"/>
<dbReference type="SUPFAM" id="SSF48452">
    <property type="entry name" value="TPR-like"/>
    <property type="match status" value="1"/>
</dbReference>
<dbReference type="STRING" id="469371.Tbis_3227"/>
<dbReference type="OrthoDB" id="2380776at2"/>
<dbReference type="InterPro" id="IPR011990">
    <property type="entry name" value="TPR-like_helical_dom_sf"/>
</dbReference>
<evidence type="ECO:0000313" key="2">
    <source>
        <dbReference type="Proteomes" id="UP000006640"/>
    </source>
</evidence>
<dbReference type="KEGG" id="tbi:Tbis_3227"/>
<sequence length="412" mass="43718">MIAGARTAPVVRPQPLGAFPLPAGLLLIPGGEETEPCRKELVAGRIPAHWPAALRAHELAFAGDLAGAREALRGDDPVTRYNRFVIDPEGEDEERLRADLGEPLGALVDLVRFTLGRTDEPPALGAADGEIAALILSAQATHAVSRGEPGLALRLLGDAVRLAEGESPALAGVLLGAAADIRKGAEGPSPEVVAELRRALGLLKDTDLRVGQAELHLALALTLHEAAGGRRDLLVEAVREYRAALRLVTSEEAPEVWAAAHLNLATAYLTMPMTEASDRLRQGIAVQSLRSALKVYRPETHPRQWASAQLNLANALVYAPSRHREQNLREAVELYEAVLKVRDAGSDPLGRARVLANQGNALAHLGMFGEARERLHEARSLFAACGDEEAVRTVDGLLGEIAAHTGAGTAEG</sequence>
<protein>
    <submittedName>
        <fullName evidence="1">Tetratricopeptide TPR_4</fullName>
    </submittedName>
</protein>
<reference evidence="1 2" key="1">
    <citation type="submission" date="2010-01" db="EMBL/GenBank/DDBJ databases">
        <title>The complete genome of Thermobispora bispora DSM 43833.</title>
        <authorList>
            <consortium name="US DOE Joint Genome Institute (JGI-PGF)"/>
            <person name="Lucas S."/>
            <person name="Copeland A."/>
            <person name="Lapidus A."/>
            <person name="Glavina del Rio T."/>
            <person name="Dalin E."/>
            <person name="Tice H."/>
            <person name="Bruce D."/>
            <person name="Goodwin L."/>
            <person name="Pitluck S."/>
            <person name="Kyrpides N."/>
            <person name="Mavromatis K."/>
            <person name="Ivanova N."/>
            <person name="Mikhailova N."/>
            <person name="Chertkov O."/>
            <person name="Brettin T."/>
            <person name="Detter J.C."/>
            <person name="Han C."/>
            <person name="Larimer F."/>
            <person name="Land M."/>
            <person name="Hauser L."/>
            <person name="Markowitz V."/>
            <person name="Cheng J.-F."/>
            <person name="Hugenholtz P."/>
            <person name="Woyke T."/>
            <person name="Wu D."/>
            <person name="Jando M."/>
            <person name="Schneider S."/>
            <person name="Klenk H.-P."/>
            <person name="Eisen J.A."/>
        </authorList>
    </citation>
    <scope>NUCLEOTIDE SEQUENCE [LARGE SCALE GENOMIC DNA]</scope>
    <source>
        <strain evidence="2">ATCC 19993 / DSM 43833 / CBS 139.67 / JCM 10125 / KCTC 9307 / NBRC 14880 / R51</strain>
    </source>
</reference>
<evidence type="ECO:0000313" key="1">
    <source>
        <dbReference type="EMBL" id="ADG89917.1"/>
    </source>
</evidence>
<gene>
    <name evidence="1" type="ordered locus">Tbis_3227</name>
</gene>
<dbReference type="HOGENOM" id="CLU_679175_0_0_11"/>
<name>D6Y8V5_THEBD</name>
<accession>D6Y8V5</accession>
<dbReference type="Proteomes" id="UP000006640">
    <property type="component" value="Chromosome"/>
</dbReference>
<dbReference type="AlphaFoldDB" id="D6Y8V5"/>